<accession>A0A840UVG8</accession>
<dbReference type="RefSeq" id="WP_184014602.1">
    <property type="nucleotide sequence ID" value="NZ_JACHFD010000001.1"/>
</dbReference>
<dbReference type="Proteomes" id="UP000557717">
    <property type="component" value="Unassembled WGS sequence"/>
</dbReference>
<protein>
    <recommendedName>
        <fullName evidence="3">Transposase</fullName>
    </recommendedName>
</protein>
<dbReference type="AlphaFoldDB" id="A0A840UVG8"/>
<evidence type="ECO:0000313" key="1">
    <source>
        <dbReference type="EMBL" id="MBB5349782.1"/>
    </source>
</evidence>
<sequence length="91" mass="10008">MLDKLSEPYPGALIVFEVGMHRPWTSHHFEALGHRVLVANPRKVRAIWQNDRKCDGRGSVAPTRILSFPAASEEGKSPVGFVPTFAPDSGI</sequence>
<evidence type="ECO:0000313" key="2">
    <source>
        <dbReference type="Proteomes" id="UP000557717"/>
    </source>
</evidence>
<organism evidence="1 2">
    <name type="scientific">Haloferula luteola</name>
    <dbReference type="NCBI Taxonomy" id="595692"/>
    <lineage>
        <taxon>Bacteria</taxon>
        <taxon>Pseudomonadati</taxon>
        <taxon>Verrucomicrobiota</taxon>
        <taxon>Verrucomicrobiia</taxon>
        <taxon>Verrucomicrobiales</taxon>
        <taxon>Verrucomicrobiaceae</taxon>
        <taxon>Haloferula</taxon>
    </lineage>
</organism>
<dbReference type="EMBL" id="JACHFD010000001">
    <property type="protein sequence ID" value="MBB5349782.1"/>
    <property type="molecule type" value="Genomic_DNA"/>
</dbReference>
<keyword evidence="2" id="KW-1185">Reference proteome</keyword>
<proteinExistence type="predicted"/>
<gene>
    <name evidence="1" type="ORF">HNR46_000003</name>
</gene>
<name>A0A840UVG8_9BACT</name>
<evidence type="ECO:0008006" key="3">
    <source>
        <dbReference type="Google" id="ProtNLM"/>
    </source>
</evidence>
<reference evidence="1 2" key="1">
    <citation type="submission" date="2020-08" db="EMBL/GenBank/DDBJ databases">
        <title>Genomic Encyclopedia of Type Strains, Phase IV (KMG-IV): sequencing the most valuable type-strain genomes for metagenomic binning, comparative biology and taxonomic classification.</title>
        <authorList>
            <person name="Goeker M."/>
        </authorList>
    </citation>
    <scope>NUCLEOTIDE SEQUENCE [LARGE SCALE GENOMIC DNA]</scope>
    <source>
        <strain evidence="1 2">YC6886</strain>
    </source>
</reference>
<comment type="caution">
    <text evidence="1">The sequence shown here is derived from an EMBL/GenBank/DDBJ whole genome shotgun (WGS) entry which is preliminary data.</text>
</comment>